<dbReference type="Gene3D" id="2.30.30.390">
    <property type="entry name" value="Hemimethylated DNA-binding domain"/>
    <property type="match status" value="1"/>
</dbReference>
<dbReference type="RefSeq" id="XP_006812775.1">
    <property type="nucleotide sequence ID" value="XM_006812712.1"/>
</dbReference>
<name>A0ABM0LYD4_SACKO</name>
<organism evidence="2 3">
    <name type="scientific">Saccoglossus kowalevskii</name>
    <name type="common">Acorn worm</name>
    <dbReference type="NCBI Taxonomy" id="10224"/>
    <lineage>
        <taxon>Eukaryota</taxon>
        <taxon>Metazoa</taxon>
        <taxon>Hemichordata</taxon>
        <taxon>Enteropneusta</taxon>
        <taxon>Harrimaniidae</taxon>
        <taxon>Saccoglossus</taxon>
    </lineage>
</organism>
<dbReference type="GeneID" id="102806225"/>
<dbReference type="Pfam" id="PF08755">
    <property type="entry name" value="YccV-like"/>
    <property type="match status" value="1"/>
</dbReference>
<dbReference type="Proteomes" id="UP000694865">
    <property type="component" value="Unplaced"/>
</dbReference>
<sequence length="84" mass="9622">MGVYNLPKKEKQPFYNVLVEDGTDRYAAQENLELAEEPYMISHSSVGKYFDCFTGSYYEANAELLRRYPQDLTVTINTVQAASQ</sequence>
<gene>
    <name evidence="3" type="primary">LOC102806225</name>
</gene>
<dbReference type="InterPro" id="IPR011722">
    <property type="entry name" value="Hemimethylated_DNA-bd_dom"/>
</dbReference>
<dbReference type="SUPFAM" id="SSF141255">
    <property type="entry name" value="YccV-like"/>
    <property type="match status" value="1"/>
</dbReference>
<reference evidence="3" key="1">
    <citation type="submission" date="2025-08" db="UniProtKB">
        <authorList>
            <consortium name="RefSeq"/>
        </authorList>
    </citation>
    <scope>IDENTIFICATION</scope>
    <source>
        <tissue evidence="3">Testes</tissue>
    </source>
</reference>
<evidence type="ECO:0000313" key="3">
    <source>
        <dbReference type="RefSeq" id="XP_006812775.1"/>
    </source>
</evidence>
<accession>A0ABM0LYD4</accession>
<protein>
    <submittedName>
        <fullName evidence="3">F-box only protein 21-like</fullName>
    </submittedName>
</protein>
<keyword evidence="2" id="KW-1185">Reference proteome</keyword>
<proteinExistence type="predicted"/>
<evidence type="ECO:0000313" key="2">
    <source>
        <dbReference type="Proteomes" id="UP000694865"/>
    </source>
</evidence>
<evidence type="ECO:0000259" key="1">
    <source>
        <dbReference type="Pfam" id="PF08755"/>
    </source>
</evidence>
<dbReference type="InterPro" id="IPR036623">
    <property type="entry name" value="Hemimethylated_DNA-bd_sf"/>
</dbReference>
<dbReference type="NCBIfam" id="TIGR02097">
    <property type="entry name" value="yccV"/>
    <property type="match status" value="1"/>
</dbReference>
<feature type="domain" description="Hemimethylated DNA-binding" evidence="1">
    <location>
        <begin position="5"/>
        <end position="55"/>
    </location>
</feature>